<accession>A0A0C2J751</accession>
<name>A0A0C2J751_THEKT</name>
<dbReference type="Proteomes" id="UP000031668">
    <property type="component" value="Unassembled WGS sequence"/>
</dbReference>
<reference evidence="1 2" key="1">
    <citation type="journal article" date="2014" name="Genome Biol. Evol.">
        <title>The genome of the myxosporean Thelohanellus kitauei shows adaptations to nutrient acquisition within its fish host.</title>
        <authorList>
            <person name="Yang Y."/>
            <person name="Xiong J."/>
            <person name="Zhou Z."/>
            <person name="Huo F."/>
            <person name="Miao W."/>
            <person name="Ran C."/>
            <person name="Liu Y."/>
            <person name="Zhang J."/>
            <person name="Feng J."/>
            <person name="Wang M."/>
            <person name="Wang M."/>
            <person name="Wang L."/>
            <person name="Yao B."/>
        </authorList>
    </citation>
    <scope>NUCLEOTIDE SEQUENCE [LARGE SCALE GENOMIC DNA]</scope>
    <source>
        <strain evidence="1">Wuqing</strain>
    </source>
</reference>
<sequence length="103" mass="11989">MITNSPFPVDFDNVLQFIINIPFDAPTILIESCCKFLRDYLYHHNHTKENNHATTISTVSIYKWLARVSALAKNILDYEEQDLIDRIKDIIHDIEVLIDIIST</sequence>
<organism evidence="1 2">
    <name type="scientific">Thelohanellus kitauei</name>
    <name type="common">Myxosporean</name>
    <dbReference type="NCBI Taxonomy" id="669202"/>
    <lineage>
        <taxon>Eukaryota</taxon>
        <taxon>Metazoa</taxon>
        <taxon>Cnidaria</taxon>
        <taxon>Myxozoa</taxon>
        <taxon>Myxosporea</taxon>
        <taxon>Bivalvulida</taxon>
        <taxon>Platysporina</taxon>
        <taxon>Myxobolidae</taxon>
        <taxon>Thelohanellus</taxon>
    </lineage>
</organism>
<comment type="caution">
    <text evidence="1">The sequence shown here is derived from an EMBL/GenBank/DDBJ whole genome shotgun (WGS) entry which is preliminary data.</text>
</comment>
<dbReference type="EMBL" id="JWZT01000745">
    <property type="protein sequence ID" value="KII73624.1"/>
    <property type="molecule type" value="Genomic_DNA"/>
</dbReference>
<evidence type="ECO:0000313" key="2">
    <source>
        <dbReference type="Proteomes" id="UP000031668"/>
    </source>
</evidence>
<keyword evidence="2" id="KW-1185">Reference proteome</keyword>
<gene>
    <name evidence="1" type="ORF">RF11_06567</name>
</gene>
<protein>
    <submittedName>
        <fullName evidence="1">Uncharacterized protein</fullName>
    </submittedName>
</protein>
<proteinExistence type="predicted"/>
<dbReference type="AlphaFoldDB" id="A0A0C2J751"/>
<evidence type="ECO:0000313" key="1">
    <source>
        <dbReference type="EMBL" id="KII73624.1"/>
    </source>
</evidence>